<name>F2F157_SOLSS</name>
<dbReference type="AlphaFoldDB" id="F2F157"/>
<dbReference type="Gene3D" id="3.30.300.210">
    <property type="entry name" value="Nutrient germinant receptor protein C, domain 3"/>
    <property type="match status" value="1"/>
</dbReference>
<protein>
    <submittedName>
        <fullName evidence="10">Uncharacterized protein</fullName>
    </submittedName>
</protein>
<evidence type="ECO:0000256" key="2">
    <source>
        <dbReference type="ARBA" id="ARBA00007886"/>
    </source>
</evidence>
<evidence type="ECO:0000313" key="11">
    <source>
        <dbReference type="Proteomes" id="UP000006691"/>
    </source>
</evidence>
<dbReference type="RefSeq" id="WP_014824097.1">
    <property type="nucleotide sequence ID" value="NC_018065.1"/>
</dbReference>
<feature type="domain" description="Spore germination protein N-terminal" evidence="9">
    <location>
        <begin position="20"/>
        <end position="195"/>
    </location>
</feature>
<keyword evidence="6" id="KW-0564">Palmitate</keyword>
<evidence type="ECO:0000256" key="4">
    <source>
        <dbReference type="ARBA" id="ARBA00022729"/>
    </source>
</evidence>
<dbReference type="GO" id="GO:0016020">
    <property type="term" value="C:membrane"/>
    <property type="evidence" value="ECO:0007669"/>
    <property type="project" value="UniProtKB-SubCell"/>
</dbReference>
<keyword evidence="11" id="KW-1185">Reference proteome</keyword>
<comment type="similarity">
    <text evidence="2">Belongs to the GerABKC lipoprotein family.</text>
</comment>
<dbReference type="GO" id="GO:0009847">
    <property type="term" value="P:spore germination"/>
    <property type="evidence" value="ECO:0007669"/>
    <property type="project" value="InterPro"/>
</dbReference>
<evidence type="ECO:0000256" key="6">
    <source>
        <dbReference type="ARBA" id="ARBA00023139"/>
    </source>
</evidence>
<dbReference type="InterPro" id="IPR008844">
    <property type="entry name" value="Spore_GerAC-like"/>
</dbReference>
<gene>
    <name evidence="10" type="ordered locus">SSIL_2429</name>
</gene>
<dbReference type="InterPro" id="IPR046953">
    <property type="entry name" value="Spore_GerAC-like_C"/>
</dbReference>
<evidence type="ECO:0000256" key="3">
    <source>
        <dbReference type="ARBA" id="ARBA00022544"/>
    </source>
</evidence>
<dbReference type="PROSITE" id="PS51257">
    <property type="entry name" value="PROKAR_LIPOPROTEIN"/>
    <property type="match status" value="1"/>
</dbReference>
<proteinExistence type="inferred from homology"/>
<evidence type="ECO:0000256" key="5">
    <source>
        <dbReference type="ARBA" id="ARBA00023136"/>
    </source>
</evidence>
<keyword evidence="5" id="KW-0472">Membrane</keyword>
<dbReference type="Proteomes" id="UP000006691">
    <property type="component" value="Chromosome"/>
</dbReference>
<dbReference type="Pfam" id="PF05504">
    <property type="entry name" value="Spore_GerAC"/>
    <property type="match status" value="1"/>
</dbReference>
<dbReference type="eggNOG" id="ENOG502Z9N7">
    <property type="taxonomic scope" value="Bacteria"/>
</dbReference>
<dbReference type="KEGG" id="siv:SSIL_2429"/>
<evidence type="ECO:0000259" key="8">
    <source>
        <dbReference type="Pfam" id="PF05504"/>
    </source>
</evidence>
<keyword evidence="4" id="KW-0732">Signal</keyword>
<evidence type="ECO:0000256" key="1">
    <source>
        <dbReference type="ARBA" id="ARBA00004635"/>
    </source>
</evidence>
<keyword evidence="7" id="KW-0449">Lipoprotein</keyword>
<comment type="subcellular location">
    <subcellularLocation>
        <location evidence="1">Membrane</location>
        <topology evidence="1">Lipid-anchor</topology>
    </subcellularLocation>
</comment>
<reference evidence="11" key="1">
    <citation type="submission" date="2011-04" db="EMBL/GenBank/DDBJ databases">
        <title>Genome sequence of Solibacillus silvestris StLB046.</title>
        <authorList>
            <person name="Morohoshi T."/>
            <person name="Someya N."/>
            <person name="Ikeda T."/>
        </authorList>
    </citation>
    <scope>NUCLEOTIDE SEQUENCE [LARGE SCALE GENOMIC DNA]</scope>
    <source>
        <strain evidence="11">StLB046</strain>
    </source>
</reference>
<keyword evidence="3" id="KW-0309">Germination</keyword>
<dbReference type="PANTHER" id="PTHR35789:SF1">
    <property type="entry name" value="SPORE GERMINATION PROTEIN B3"/>
    <property type="match status" value="1"/>
</dbReference>
<feature type="domain" description="Spore germination GerAC-like C-terminal" evidence="8">
    <location>
        <begin position="222"/>
        <end position="385"/>
    </location>
</feature>
<evidence type="ECO:0000313" key="10">
    <source>
        <dbReference type="EMBL" id="BAK16852.1"/>
    </source>
</evidence>
<dbReference type="Gene3D" id="6.20.190.10">
    <property type="entry name" value="Nutrient germinant receptor protein C, domain 1"/>
    <property type="match status" value="1"/>
</dbReference>
<reference evidence="10 11" key="2">
    <citation type="journal article" date="2012" name="J. Biosci. Bioeng.">
        <title>Complete genome sequence and characterization of the N-acylhomoserine lactone-degrading gene of the potato leaf-associated Solibacillus silvestris.</title>
        <authorList>
            <person name="Morohoshi T."/>
            <person name="Tominaga Y."/>
            <person name="Someya N."/>
            <person name="Ikeda T."/>
        </authorList>
    </citation>
    <scope>NUCLEOTIDE SEQUENCE [LARGE SCALE GENOMIC DNA]</scope>
    <source>
        <strain evidence="10 11">StLB046</strain>
    </source>
</reference>
<dbReference type="InterPro" id="IPR057336">
    <property type="entry name" value="GerAC_N"/>
</dbReference>
<evidence type="ECO:0000256" key="7">
    <source>
        <dbReference type="ARBA" id="ARBA00023288"/>
    </source>
</evidence>
<dbReference type="HOGENOM" id="CLU_051140_0_0_9"/>
<dbReference type="PATRIC" id="fig|1002809.3.peg.2447"/>
<accession>F2F157</accession>
<dbReference type="STRING" id="1002809.SSIL_2429"/>
<organism evidence="10 11">
    <name type="scientific">Solibacillus silvestris (strain StLB046)</name>
    <name type="common">Bacillus silvestris</name>
    <dbReference type="NCBI Taxonomy" id="1002809"/>
    <lineage>
        <taxon>Bacteria</taxon>
        <taxon>Bacillati</taxon>
        <taxon>Bacillota</taxon>
        <taxon>Bacilli</taxon>
        <taxon>Bacillales</taxon>
        <taxon>Caryophanaceae</taxon>
        <taxon>Solibacillus</taxon>
    </lineage>
</organism>
<dbReference type="PANTHER" id="PTHR35789">
    <property type="entry name" value="SPORE GERMINATION PROTEIN B3"/>
    <property type="match status" value="1"/>
</dbReference>
<dbReference type="NCBIfam" id="TIGR02887">
    <property type="entry name" value="spore_ger_x_C"/>
    <property type="match status" value="1"/>
</dbReference>
<dbReference type="InterPro" id="IPR038501">
    <property type="entry name" value="Spore_GerAC_C_sf"/>
</dbReference>
<dbReference type="EMBL" id="AP012157">
    <property type="protein sequence ID" value="BAK16852.1"/>
    <property type="molecule type" value="Genomic_DNA"/>
</dbReference>
<dbReference type="Pfam" id="PF25198">
    <property type="entry name" value="Spore_GerAC_N"/>
    <property type="match status" value="1"/>
</dbReference>
<sequence>MKKYMFILIILNFILTGCWDKRELNELAITLALGIDKVEGEDEYEVTAQVVVPSAVSMKDGTGGTAVTLFTENGETVYEALRRMTKVSPRKIYPGHLQMLIIGEELAKEGIGASLDLLARDWELRPDFYVVVAKDVTAREILNVTTDLESIPASKMFAGLKVSEKAWAGTYGVTLDELIVDLISEGKEAVLTGIQLAGNKQIGSTQQNIESISKPAQIKYDNLAVFKEDRLMGWLTEQDSRGYSGITNSVKSTVTSISCPNEGKSTIEVTNFHSKVEGNIVHGKPEVNIHTKAEGKVGEVRCKIDLKNPEAIQELEKIYEKEATRIINETIHVLQQEYQSDIFGFGEAIHRSNPQEWDQIKENWDEEFSDLTVNVKVDMKIRLTGTVNSSFLEKIKN</sequence>
<evidence type="ECO:0000259" key="9">
    <source>
        <dbReference type="Pfam" id="PF25198"/>
    </source>
</evidence>